<dbReference type="Proteomes" id="UP000605259">
    <property type="component" value="Unassembled WGS sequence"/>
</dbReference>
<reference evidence="2" key="2">
    <citation type="submission" date="2020-09" db="EMBL/GenBank/DDBJ databases">
        <authorList>
            <person name="Sun Q."/>
            <person name="Zhou Y."/>
        </authorList>
    </citation>
    <scope>NUCLEOTIDE SEQUENCE</scope>
    <source>
        <strain evidence="2">CGMCC 1.12698</strain>
    </source>
</reference>
<accession>A0A917ANB0</accession>
<protein>
    <submittedName>
        <fullName evidence="2">Uncharacterized protein</fullName>
    </submittedName>
</protein>
<feature type="transmembrane region" description="Helical" evidence="1">
    <location>
        <begin position="30"/>
        <end position="51"/>
    </location>
</feature>
<feature type="transmembrane region" description="Helical" evidence="1">
    <location>
        <begin position="5"/>
        <end position="24"/>
    </location>
</feature>
<sequence>MNKALILFFIFVIFNTVRYLLYIVEGSQSLYYTGMFLIHLIAIMAIIMHFYSNKKTEHTS</sequence>
<evidence type="ECO:0000313" key="3">
    <source>
        <dbReference type="Proteomes" id="UP000605259"/>
    </source>
</evidence>
<dbReference type="AlphaFoldDB" id="A0A917ANB0"/>
<gene>
    <name evidence="2" type="ORF">GCM10007140_07680</name>
</gene>
<evidence type="ECO:0000256" key="1">
    <source>
        <dbReference type="SAM" id="Phobius"/>
    </source>
</evidence>
<keyword evidence="1" id="KW-1133">Transmembrane helix</keyword>
<organism evidence="2 3">
    <name type="scientific">Priestia taiwanensis</name>
    <dbReference type="NCBI Taxonomy" id="1347902"/>
    <lineage>
        <taxon>Bacteria</taxon>
        <taxon>Bacillati</taxon>
        <taxon>Bacillota</taxon>
        <taxon>Bacilli</taxon>
        <taxon>Bacillales</taxon>
        <taxon>Bacillaceae</taxon>
        <taxon>Priestia</taxon>
    </lineage>
</organism>
<keyword evidence="1" id="KW-0812">Transmembrane</keyword>
<keyword evidence="3" id="KW-1185">Reference proteome</keyword>
<evidence type="ECO:0000313" key="2">
    <source>
        <dbReference type="EMBL" id="GGE59796.1"/>
    </source>
</evidence>
<keyword evidence="1" id="KW-0472">Membrane</keyword>
<comment type="caution">
    <text evidence="2">The sequence shown here is derived from an EMBL/GenBank/DDBJ whole genome shotgun (WGS) entry which is preliminary data.</text>
</comment>
<dbReference type="EMBL" id="BMFK01000001">
    <property type="protein sequence ID" value="GGE59796.1"/>
    <property type="molecule type" value="Genomic_DNA"/>
</dbReference>
<proteinExistence type="predicted"/>
<dbReference type="RefSeq" id="WP_188387105.1">
    <property type="nucleotide sequence ID" value="NZ_BMFK01000001.1"/>
</dbReference>
<reference evidence="2" key="1">
    <citation type="journal article" date="2014" name="Int. J. Syst. Evol. Microbiol.">
        <title>Complete genome sequence of Corynebacterium casei LMG S-19264T (=DSM 44701T), isolated from a smear-ripened cheese.</title>
        <authorList>
            <consortium name="US DOE Joint Genome Institute (JGI-PGF)"/>
            <person name="Walter F."/>
            <person name="Albersmeier A."/>
            <person name="Kalinowski J."/>
            <person name="Ruckert C."/>
        </authorList>
    </citation>
    <scope>NUCLEOTIDE SEQUENCE</scope>
    <source>
        <strain evidence="2">CGMCC 1.12698</strain>
    </source>
</reference>
<name>A0A917ANB0_9BACI</name>